<dbReference type="EMBL" id="JBBNAG010000012">
    <property type="protein sequence ID" value="KAK9088648.1"/>
    <property type="molecule type" value="Genomic_DNA"/>
</dbReference>
<keyword evidence="2" id="KW-1185">Reference proteome</keyword>
<organism evidence="1 2">
    <name type="scientific">Stephania cephalantha</name>
    <dbReference type="NCBI Taxonomy" id="152367"/>
    <lineage>
        <taxon>Eukaryota</taxon>
        <taxon>Viridiplantae</taxon>
        <taxon>Streptophyta</taxon>
        <taxon>Embryophyta</taxon>
        <taxon>Tracheophyta</taxon>
        <taxon>Spermatophyta</taxon>
        <taxon>Magnoliopsida</taxon>
        <taxon>Ranunculales</taxon>
        <taxon>Menispermaceae</taxon>
        <taxon>Menispermoideae</taxon>
        <taxon>Cissampelideae</taxon>
        <taxon>Stephania</taxon>
    </lineage>
</organism>
<evidence type="ECO:0000313" key="1">
    <source>
        <dbReference type="EMBL" id="KAK9088648.1"/>
    </source>
</evidence>
<dbReference type="AlphaFoldDB" id="A0AAP0HHH8"/>
<evidence type="ECO:0000313" key="2">
    <source>
        <dbReference type="Proteomes" id="UP001419268"/>
    </source>
</evidence>
<gene>
    <name evidence="1" type="ORF">Scep_027730</name>
</gene>
<reference evidence="1 2" key="1">
    <citation type="submission" date="2024-01" db="EMBL/GenBank/DDBJ databases">
        <title>Genome assemblies of Stephania.</title>
        <authorList>
            <person name="Yang L."/>
        </authorList>
    </citation>
    <scope>NUCLEOTIDE SEQUENCE [LARGE SCALE GENOMIC DNA]</scope>
    <source>
        <strain evidence="1">JXDWG</strain>
        <tissue evidence="1">Leaf</tissue>
    </source>
</reference>
<accession>A0AAP0HHH8</accession>
<protein>
    <submittedName>
        <fullName evidence="1">Uncharacterized protein</fullName>
    </submittedName>
</protein>
<name>A0AAP0HHH8_9MAGN</name>
<sequence>MNLKAITTTKIGRSTTTSSKLRIRVITKTRSSLKLAAIIVLNLRRMSRWSRFLNQ</sequence>
<dbReference type="Proteomes" id="UP001419268">
    <property type="component" value="Unassembled WGS sequence"/>
</dbReference>
<proteinExistence type="predicted"/>
<comment type="caution">
    <text evidence="1">The sequence shown here is derived from an EMBL/GenBank/DDBJ whole genome shotgun (WGS) entry which is preliminary data.</text>
</comment>